<sequence>MTTLTPEELERYDRQVRVWGLEAQERLKRSTVLVVGVGGLGSAAATYLAAAGVGRLVLVDPEVVELSNLNRQVLHWTPDLGRDKVESAAEKLRKLNPHVEVVAVKRRIEALEDALQLVREADVVVDCLDNWRTRFLLNEACVKLGKPLVHAAVRALYGQLMVVKPGEGPCLRCLVPGEPPQEERTPVAGPTPGVLGALEALEAVKLLTGYGEPLVGRLLVYDGLHGSVDIIHVRKRDDCPVCARARRRPPSPAEPPRGA</sequence>
<dbReference type="PANTHER" id="PTHR10953:SF102">
    <property type="entry name" value="ADENYLYLTRANSFERASE AND SULFURTRANSFERASE MOCS3"/>
    <property type="match status" value="1"/>
</dbReference>
<protein>
    <submittedName>
        <fullName evidence="3">HesA/MoeB/ThiF family protein</fullName>
    </submittedName>
</protein>
<dbReference type="PANTHER" id="PTHR10953">
    <property type="entry name" value="UBIQUITIN-ACTIVATING ENZYME E1"/>
    <property type="match status" value="1"/>
</dbReference>
<evidence type="ECO:0000256" key="1">
    <source>
        <dbReference type="ARBA" id="ARBA00009919"/>
    </source>
</evidence>
<dbReference type="SUPFAM" id="SSF69572">
    <property type="entry name" value="Activating enzymes of the ubiquitin-like proteins"/>
    <property type="match status" value="1"/>
</dbReference>
<dbReference type="InterPro" id="IPR045886">
    <property type="entry name" value="ThiF/MoeB/HesA"/>
</dbReference>
<dbReference type="CDD" id="cd00757">
    <property type="entry name" value="ThiF_MoeB_HesA_family"/>
    <property type="match status" value="1"/>
</dbReference>
<dbReference type="InterPro" id="IPR000594">
    <property type="entry name" value="ThiF_NAD_FAD-bd"/>
</dbReference>
<reference evidence="3" key="1">
    <citation type="journal article" date="2020" name="mSystems">
        <title>Genome- and Community-Level Interaction Insights into Carbon Utilization and Element Cycling Functions of Hydrothermarchaeota in Hydrothermal Sediment.</title>
        <authorList>
            <person name="Zhou Z."/>
            <person name="Liu Y."/>
            <person name="Xu W."/>
            <person name="Pan J."/>
            <person name="Luo Z.H."/>
            <person name="Li M."/>
        </authorList>
    </citation>
    <scope>NUCLEOTIDE SEQUENCE [LARGE SCALE GENOMIC DNA]</scope>
    <source>
        <strain evidence="3">SpSt-735</strain>
    </source>
</reference>
<dbReference type="GO" id="GO:0008641">
    <property type="term" value="F:ubiquitin-like modifier activating enzyme activity"/>
    <property type="evidence" value="ECO:0007669"/>
    <property type="project" value="InterPro"/>
</dbReference>
<dbReference type="Pfam" id="PF00899">
    <property type="entry name" value="ThiF"/>
    <property type="match status" value="1"/>
</dbReference>
<dbReference type="GO" id="GO:0004792">
    <property type="term" value="F:thiosulfate-cyanide sulfurtransferase activity"/>
    <property type="evidence" value="ECO:0007669"/>
    <property type="project" value="TreeGrafter"/>
</dbReference>
<name>A0A7C4B9T4_THEPE</name>
<gene>
    <name evidence="3" type="ORF">ENV17_05100</name>
</gene>
<dbReference type="GO" id="GO:0005737">
    <property type="term" value="C:cytoplasm"/>
    <property type="evidence" value="ECO:0007669"/>
    <property type="project" value="TreeGrafter"/>
</dbReference>
<dbReference type="Gene3D" id="3.40.50.720">
    <property type="entry name" value="NAD(P)-binding Rossmann-like Domain"/>
    <property type="match status" value="1"/>
</dbReference>
<accession>A0A7C4B9T4</accession>
<evidence type="ECO:0000259" key="2">
    <source>
        <dbReference type="Pfam" id="PF00899"/>
    </source>
</evidence>
<evidence type="ECO:0000313" key="3">
    <source>
        <dbReference type="EMBL" id="HGI43741.1"/>
    </source>
</evidence>
<proteinExistence type="inferred from homology"/>
<dbReference type="GO" id="GO:0016779">
    <property type="term" value="F:nucleotidyltransferase activity"/>
    <property type="evidence" value="ECO:0007669"/>
    <property type="project" value="TreeGrafter"/>
</dbReference>
<comment type="caution">
    <text evidence="3">The sequence shown here is derived from an EMBL/GenBank/DDBJ whole genome shotgun (WGS) entry which is preliminary data.</text>
</comment>
<dbReference type="FunFam" id="3.40.50.720:FF:000080">
    <property type="entry name" value="Thiazole biosynthesis adenylyltransferase ThiF"/>
    <property type="match status" value="1"/>
</dbReference>
<dbReference type="AlphaFoldDB" id="A0A7C4B9T4"/>
<organism evidence="3">
    <name type="scientific">Thermofilum pendens</name>
    <dbReference type="NCBI Taxonomy" id="2269"/>
    <lineage>
        <taxon>Archaea</taxon>
        <taxon>Thermoproteota</taxon>
        <taxon>Thermoprotei</taxon>
        <taxon>Thermofilales</taxon>
        <taxon>Thermofilaceae</taxon>
        <taxon>Thermofilum</taxon>
    </lineage>
</organism>
<comment type="similarity">
    <text evidence="1">Belongs to the HesA/MoeB/ThiF family.</text>
</comment>
<dbReference type="EMBL" id="DTFI01000116">
    <property type="protein sequence ID" value="HGI43741.1"/>
    <property type="molecule type" value="Genomic_DNA"/>
</dbReference>
<feature type="domain" description="THIF-type NAD/FAD binding fold" evidence="2">
    <location>
        <begin position="12"/>
        <end position="241"/>
    </location>
</feature>
<dbReference type="InterPro" id="IPR035985">
    <property type="entry name" value="Ubiquitin-activating_enz"/>
</dbReference>